<name>A0A8J3Y3R8_9ACTN</name>
<evidence type="ECO:0000313" key="2">
    <source>
        <dbReference type="EMBL" id="GIJ00909.1"/>
    </source>
</evidence>
<proteinExistence type="predicted"/>
<dbReference type="AlphaFoldDB" id="A0A8J3Y3R8"/>
<keyword evidence="1" id="KW-0732">Signal</keyword>
<comment type="caution">
    <text evidence="2">The sequence shown here is derived from an EMBL/GenBank/DDBJ whole genome shotgun (WGS) entry which is preliminary data.</text>
</comment>
<keyword evidence="3" id="KW-1185">Reference proteome</keyword>
<dbReference type="Proteomes" id="UP000652013">
    <property type="component" value="Unassembled WGS sequence"/>
</dbReference>
<evidence type="ECO:0000256" key="1">
    <source>
        <dbReference type="SAM" id="SignalP"/>
    </source>
</evidence>
<organism evidence="2 3">
    <name type="scientific">Spirilliplanes yamanashiensis</name>
    <dbReference type="NCBI Taxonomy" id="42233"/>
    <lineage>
        <taxon>Bacteria</taxon>
        <taxon>Bacillati</taxon>
        <taxon>Actinomycetota</taxon>
        <taxon>Actinomycetes</taxon>
        <taxon>Micromonosporales</taxon>
        <taxon>Micromonosporaceae</taxon>
        <taxon>Spirilliplanes</taxon>
    </lineage>
</organism>
<protein>
    <recommendedName>
        <fullName evidence="4">Lipoprotein</fullName>
    </recommendedName>
</protein>
<dbReference type="EMBL" id="BOOY01000001">
    <property type="protein sequence ID" value="GIJ00909.1"/>
    <property type="molecule type" value="Genomic_DNA"/>
</dbReference>
<gene>
    <name evidence="2" type="ORF">Sya03_02610</name>
</gene>
<feature type="chain" id="PRO_5039334911" description="Lipoprotein" evidence="1">
    <location>
        <begin position="22"/>
        <end position="298"/>
    </location>
</feature>
<sequence length="298" mass="30514">MRTTTRGTIAALALATGLALAGCNNAGTAGAGADAGAGPGATTAPAVPADPKAALAASTAELKKGDYTFTVAAVDQNATGNAHMASTSASLVSESTDPEAKGTFEFRVVGTDHFMKIKMDLGDAGQDLGDLGELGDSPEMKKLADTLKQMQEMFSGKYWSKLDTAKVTSKMATRFDAANPDITGSAALLDGVVTAEKQADGSYAGTLDATRSGPGQQLWTSKELTQHAEKLKAVPFVATLDAQGRLASLTIDVPGVGSNTAGEYKTTITGYGTGKPVEAPPAAETREATAQTYEMLNR</sequence>
<evidence type="ECO:0000313" key="3">
    <source>
        <dbReference type="Proteomes" id="UP000652013"/>
    </source>
</evidence>
<feature type="signal peptide" evidence="1">
    <location>
        <begin position="1"/>
        <end position="21"/>
    </location>
</feature>
<dbReference type="RefSeq" id="WP_203936221.1">
    <property type="nucleotide sequence ID" value="NZ_BAAAGJ010000024.1"/>
</dbReference>
<accession>A0A8J3Y3R8</accession>
<dbReference type="PROSITE" id="PS51257">
    <property type="entry name" value="PROKAR_LIPOPROTEIN"/>
    <property type="match status" value="1"/>
</dbReference>
<reference evidence="2" key="1">
    <citation type="submission" date="2021-01" db="EMBL/GenBank/DDBJ databases">
        <title>Whole genome shotgun sequence of Spirilliplanes yamanashiensis NBRC 15828.</title>
        <authorList>
            <person name="Komaki H."/>
            <person name="Tamura T."/>
        </authorList>
    </citation>
    <scope>NUCLEOTIDE SEQUENCE</scope>
    <source>
        <strain evidence="2">NBRC 15828</strain>
    </source>
</reference>
<evidence type="ECO:0008006" key="4">
    <source>
        <dbReference type="Google" id="ProtNLM"/>
    </source>
</evidence>